<dbReference type="InterPro" id="IPR016632">
    <property type="entry name" value="COG8_Metazoal_Plant"/>
</dbReference>
<evidence type="ECO:0000256" key="9">
    <source>
        <dbReference type="PIRNR" id="PIRNR015415"/>
    </source>
</evidence>
<evidence type="ECO:0000256" key="7">
    <source>
        <dbReference type="ARBA" id="ARBA00023136"/>
    </source>
</evidence>
<dbReference type="SUPFAM" id="SSF74788">
    <property type="entry name" value="Cullin repeat-like"/>
    <property type="match status" value="1"/>
</dbReference>
<protein>
    <recommendedName>
        <fullName evidence="3 9">Conserved oligomeric Golgi complex subunit 8</fullName>
        <shortName evidence="9">COG complex subunit 8</shortName>
    </recommendedName>
    <alternativeName>
        <fullName evidence="8 9">Component of oligomeric Golgi complex 8</fullName>
    </alternativeName>
</protein>
<evidence type="ECO:0000256" key="10">
    <source>
        <dbReference type="SAM" id="MobiDB-lite"/>
    </source>
</evidence>
<dbReference type="PIRSF" id="PIRSF015415">
    <property type="entry name" value="COG8"/>
    <property type="match status" value="1"/>
</dbReference>
<dbReference type="InterPro" id="IPR016159">
    <property type="entry name" value="Cullin_repeat-like_dom_sf"/>
</dbReference>
<dbReference type="GO" id="GO:0015031">
    <property type="term" value="P:protein transport"/>
    <property type="evidence" value="ECO:0007669"/>
    <property type="project" value="UniProtKB-UniRule"/>
</dbReference>
<comment type="subcellular location">
    <subcellularLocation>
        <location evidence="1 9">Golgi apparatus membrane</location>
        <topology evidence="1 9">Peripheral membrane protein</topology>
    </subcellularLocation>
</comment>
<feature type="compositionally biased region" description="Basic and acidic residues" evidence="10">
    <location>
        <begin position="545"/>
        <end position="565"/>
    </location>
</feature>
<proteinExistence type="inferred from homology"/>
<dbReference type="PANTHER" id="PTHR21311:SF0">
    <property type="entry name" value="CONSERVED OLIGOMERIC GOLGI COMPLEX SUBUNIT 8"/>
    <property type="match status" value="1"/>
</dbReference>
<dbReference type="AlphaFoldDB" id="A0A7I8VSK9"/>
<evidence type="ECO:0000256" key="4">
    <source>
        <dbReference type="ARBA" id="ARBA00022448"/>
    </source>
</evidence>
<dbReference type="Proteomes" id="UP000549394">
    <property type="component" value="Unassembled WGS sequence"/>
</dbReference>
<organism evidence="11 12">
    <name type="scientific">Dimorphilus gyrociliatus</name>
    <dbReference type="NCBI Taxonomy" id="2664684"/>
    <lineage>
        <taxon>Eukaryota</taxon>
        <taxon>Metazoa</taxon>
        <taxon>Spiralia</taxon>
        <taxon>Lophotrochozoa</taxon>
        <taxon>Annelida</taxon>
        <taxon>Polychaeta</taxon>
        <taxon>Polychaeta incertae sedis</taxon>
        <taxon>Dinophilidae</taxon>
        <taxon>Dimorphilus</taxon>
    </lineage>
</organism>
<comment type="subunit">
    <text evidence="9">Component of the conserved oligomeric Golgi complex which is composed of eight different subunits and is required for normal Golgi morphology and localization.</text>
</comment>
<reference evidence="11 12" key="1">
    <citation type="submission" date="2020-08" db="EMBL/GenBank/DDBJ databases">
        <authorList>
            <person name="Hejnol A."/>
        </authorList>
    </citation>
    <scope>NUCLEOTIDE SEQUENCE [LARGE SCALE GENOMIC DNA]</scope>
</reference>
<feature type="region of interest" description="Disordered" evidence="10">
    <location>
        <begin position="531"/>
        <end position="634"/>
    </location>
</feature>
<dbReference type="Pfam" id="PF04124">
    <property type="entry name" value="Dor1"/>
    <property type="match status" value="1"/>
</dbReference>
<name>A0A7I8VSK9_9ANNE</name>
<dbReference type="GO" id="GO:0017119">
    <property type="term" value="C:Golgi transport complex"/>
    <property type="evidence" value="ECO:0007669"/>
    <property type="project" value="UniProtKB-UniRule"/>
</dbReference>
<accession>A0A7I8VSK9</accession>
<sequence>MNVEEETLLTSLFKTSFPESWRDNPDFQEYLSELSSFGIDRLNCEPERLAEEKSQILADTQQLAFKNYGAFIETAECSKEIFQDFQVIERSVDNVLEKIPKLADLCSEFTKNAKEINSNRKKASVALQKHTQLLELLEIPQLLDTCVRNGYYDEALELISHVRRLEKKFSSISIIESIVKDVAICSQLMLTQLIEQLRSNIQLPSCLKIIGYLRRMDVFTEIQLRMKYLHARDSWFSSVISQIPNDDSYIYLNRVIDLSRVHLFDIVTQYRAIFSDDESKYSSESVLIQEWIILRVNNFLNIVKANVVKDSAFNRIDSLLGQCMYFGLSFSRVGSDFRPLVAKIFRDVMLDKFNEIIKKADEQFTMDMQKLTLILPPPSSVTATIQSLQYNPNYPDSLNFLYYQPLTVYLNALLTSLNVIAPCCITNLAMSVRDKLENSLERASKEIYDYYKAEEQSMNELEIERFQKLCLAFRDELIPYINKCFGQIFPLSTTASILGLSTTQANRLMLGSLNMSKILEILKERLPNTGIDKKENETFDSNEFEGDKSSELDSKVDIDEKKDETAEKEEFEDTEKNMDKVKDSLEEVESEKELEIADVAVGEKEIESEEGEVKEKEQGEAEAAAEEEHLSVNS</sequence>
<dbReference type="EMBL" id="CAJFCJ010000009">
    <property type="protein sequence ID" value="CAD5118490.1"/>
    <property type="molecule type" value="Genomic_DNA"/>
</dbReference>
<evidence type="ECO:0000256" key="8">
    <source>
        <dbReference type="ARBA" id="ARBA00031347"/>
    </source>
</evidence>
<dbReference type="OrthoDB" id="1661054at2759"/>
<dbReference type="GO" id="GO:0006891">
    <property type="term" value="P:intra-Golgi vesicle-mediated transport"/>
    <property type="evidence" value="ECO:0007669"/>
    <property type="project" value="TreeGrafter"/>
</dbReference>
<keyword evidence="5 9" id="KW-0653">Protein transport</keyword>
<comment type="similarity">
    <text evidence="2 9">Belongs to the COG8 family.</text>
</comment>
<keyword evidence="4 9" id="KW-0813">Transport</keyword>
<evidence type="ECO:0000256" key="3">
    <source>
        <dbReference type="ARBA" id="ARBA00020983"/>
    </source>
</evidence>
<keyword evidence="6 9" id="KW-0333">Golgi apparatus</keyword>
<keyword evidence="12" id="KW-1185">Reference proteome</keyword>
<evidence type="ECO:0000256" key="5">
    <source>
        <dbReference type="ARBA" id="ARBA00022927"/>
    </source>
</evidence>
<dbReference type="InterPro" id="IPR007255">
    <property type="entry name" value="COG8"/>
</dbReference>
<keyword evidence="7 9" id="KW-0472">Membrane</keyword>
<feature type="compositionally biased region" description="Basic and acidic residues" evidence="10">
    <location>
        <begin position="574"/>
        <end position="619"/>
    </location>
</feature>
<evidence type="ECO:0000256" key="2">
    <source>
        <dbReference type="ARBA" id="ARBA00006419"/>
    </source>
</evidence>
<gene>
    <name evidence="11" type="ORF">DGYR_LOCUS6859</name>
</gene>
<evidence type="ECO:0000313" key="12">
    <source>
        <dbReference type="Proteomes" id="UP000549394"/>
    </source>
</evidence>
<evidence type="ECO:0000313" key="11">
    <source>
        <dbReference type="EMBL" id="CAD5118490.1"/>
    </source>
</evidence>
<comment type="caution">
    <text evidence="11">The sequence shown here is derived from an EMBL/GenBank/DDBJ whole genome shotgun (WGS) entry which is preliminary data.</text>
</comment>
<dbReference type="GO" id="GO:0000139">
    <property type="term" value="C:Golgi membrane"/>
    <property type="evidence" value="ECO:0007669"/>
    <property type="project" value="UniProtKB-SubCell"/>
</dbReference>
<evidence type="ECO:0000256" key="1">
    <source>
        <dbReference type="ARBA" id="ARBA00004395"/>
    </source>
</evidence>
<evidence type="ECO:0000256" key="6">
    <source>
        <dbReference type="ARBA" id="ARBA00023034"/>
    </source>
</evidence>
<dbReference type="PANTHER" id="PTHR21311">
    <property type="entry name" value="CONSERVED OLIGOMERIC GOLGI COMPLEX COMPONENT 8"/>
    <property type="match status" value="1"/>
</dbReference>